<keyword evidence="3" id="KW-1185">Reference proteome</keyword>
<evidence type="ECO:0000256" key="1">
    <source>
        <dbReference type="SAM" id="MobiDB-lite"/>
    </source>
</evidence>
<evidence type="ECO:0000313" key="3">
    <source>
        <dbReference type="Proteomes" id="UP000815677"/>
    </source>
</evidence>
<feature type="compositionally biased region" description="Pro residues" evidence="1">
    <location>
        <begin position="695"/>
        <end position="707"/>
    </location>
</feature>
<name>A0ABQ0L6Q3_MYCCL</name>
<evidence type="ECO:0008006" key="4">
    <source>
        <dbReference type="Google" id="ProtNLM"/>
    </source>
</evidence>
<protein>
    <recommendedName>
        <fullName evidence="4">Transcription factor domain-containing protein</fullName>
    </recommendedName>
</protein>
<dbReference type="EMBL" id="DF842872">
    <property type="protein sequence ID" value="GAT46825.1"/>
    <property type="molecule type" value="Genomic_DNA"/>
</dbReference>
<organism evidence="2 3">
    <name type="scientific">Mycena chlorophos</name>
    <name type="common">Agaric fungus</name>
    <name type="synonym">Agaricus chlorophos</name>
    <dbReference type="NCBI Taxonomy" id="658473"/>
    <lineage>
        <taxon>Eukaryota</taxon>
        <taxon>Fungi</taxon>
        <taxon>Dikarya</taxon>
        <taxon>Basidiomycota</taxon>
        <taxon>Agaricomycotina</taxon>
        <taxon>Agaricomycetes</taxon>
        <taxon>Agaricomycetidae</taxon>
        <taxon>Agaricales</taxon>
        <taxon>Marasmiineae</taxon>
        <taxon>Mycenaceae</taxon>
        <taxon>Mycena</taxon>
    </lineage>
</organism>
<feature type="compositionally biased region" description="Polar residues" evidence="1">
    <location>
        <begin position="159"/>
        <end position="172"/>
    </location>
</feature>
<dbReference type="Proteomes" id="UP000815677">
    <property type="component" value="Unassembled WGS sequence"/>
</dbReference>
<feature type="region of interest" description="Disordered" evidence="1">
    <location>
        <begin position="158"/>
        <end position="229"/>
    </location>
</feature>
<feature type="compositionally biased region" description="Polar residues" evidence="1">
    <location>
        <begin position="208"/>
        <end position="226"/>
    </location>
</feature>
<accession>A0ABQ0L6Q3</accession>
<evidence type="ECO:0000313" key="2">
    <source>
        <dbReference type="EMBL" id="GAT46825.1"/>
    </source>
</evidence>
<gene>
    <name evidence="2" type="ORF">MCHLO_04324</name>
</gene>
<proteinExistence type="predicted"/>
<sequence>MNDMLARNYAVQIAKLSLWSAIGGADRAVFRARRAGERRILSFPPTSLSRSNGSDHGTGCAVMVSLLNWLAISGAASQHRGRKTRVRCQVGVSIHRPNLPRAHGGMVYNQRVDPQEPIGDDDGRVFDWYQAPQDVSAESVHKLSRDESYVHRPFHVSDALTQRRNATGNAPYNYTPPGGHGHGTNVAPPLSIDNENQAGPSIELLSPYPSTSPHDFSSTHPQTSSNEDLRYGYAAGSTPSPPSDLFAMAIDDPSGSTQAILDVFLERFSADPFLFVAPSDAAISSLSTAIVLWATHLEQPTGDSTYYPQDHLVGQAIVAAARDASLLDSDARDNPNQHDPDPSQHIRIALQLIQAHVLLSLYFLESAAVSITQGRAHCALATSLAFTPGVALHLLGPGPLPPSGPLPPRFLHQSELAARPQAQQATATATGPGSIERSTLVRAFWTVVLLNNSWVAVSGAPSHIPSDTIMNTPWPAVNGSDLDSDFSLGLLAKASMLLERSITATVASTIGGLGPSRAATFMQLDTSLDSFIAQLSVLPAPSQHAFQNQNFTLRVLANTAVLQLHAPYIASTRIAAEKCRLAGERMLACLDNLDAESSRVDLLVLCAPLLAAFVDYYLAHWHRPGDHHAISAPAQRVLFALEILSRKTNGRSGIVEKSLRQARWACEAHAQFQLASASQSWPVLAGPQASHPQPHLQPHPHPQPPLQPGFKDSSRHGSGMVGPE</sequence>
<dbReference type="CDD" id="cd12148">
    <property type="entry name" value="fungal_TF_MHR"/>
    <property type="match status" value="1"/>
</dbReference>
<feature type="region of interest" description="Disordered" evidence="1">
    <location>
        <begin position="683"/>
        <end position="724"/>
    </location>
</feature>
<reference evidence="2" key="1">
    <citation type="submission" date="2014-09" db="EMBL/GenBank/DDBJ databases">
        <title>Genome sequence of the luminous mushroom Mycena chlorophos for searching fungal bioluminescence genes.</title>
        <authorList>
            <person name="Tanaka Y."/>
            <person name="Kasuga D."/>
            <person name="Oba Y."/>
            <person name="Hase S."/>
            <person name="Sato K."/>
            <person name="Oba Y."/>
            <person name="Sakakibara Y."/>
        </authorList>
    </citation>
    <scope>NUCLEOTIDE SEQUENCE</scope>
</reference>